<dbReference type="HAMAP" id="MF_01527_B">
    <property type="entry name" value="GTP_cyclohydrol_B"/>
    <property type="match status" value="1"/>
</dbReference>
<name>A0ABS4IAL5_9BACI</name>
<dbReference type="GO" id="GO:0003934">
    <property type="term" value="F:GTP cyclohydrolase I activity"/>
    <property type="evidence" value="ECO:0007669"/>
    <property type="project" value="UniProtKB-EC"/>
</dbReference>
<gene>
    <name evidence="2" type="primary">folE2</name>
    <name evidence="3" type="ORF">J2Z83_000040</name>
</gene>
<dbReference type="EMBL" id="JAGGKX010000001">
    <property type="protein sequence ID" value="MBP1967948.1"/>
    <property type="molecule type" value="Genomic_DNA"/>
</dbReference>
<dbReference type="InterPro" id="IPR022838">
    <property type="entry name" value="GTP_cyclohydrolase_FolE2"/>
</dbReference>
<dbReference type="PANTHER" id="PTHR36445:SF1">
    <property type="entry name" value="GTP CYCLOHYDROLASE MPTA"/>
    <property type="match status" value="1"/>
</dbReference>
<comment type="similarity">
    <text evidence="2">Belongs to the GTP cyclohydrolase IV family.</text>
</comment>
<keyword evidence="1 2" id="KW-0378">Hydrolase</keyword>
<protein>
    <recommendedName>
        <fullName evidence="2">GTP cyclohydrolase FolE2</fullName>
        <ecNumber evidence="2">3.5.4.16</ecNumber>
    </recommendedName>
</protein>
<dbReference type="Proteomes" id="UP001519345">
    <property type="component" value="Unassembled WGS sequence"/>
</dbReference>
<evidence type="ECO:0000256" key="2">
    <source>
        <dbReference type="HAMAP-Rule" id="MF_01527"/>
    </source>
</evidence>
<dbReference type="PANTHER" id="PTHR36445">
    <property type="entry name" value="GTP CYCLOHYDROLASE MPTA"/>
    <property type="match status" value="1"/>
</dbReference>
<dbReference type="InterPro" id="IPR003801">
    <property type="entry name" value="GTP_cyclohydrolase_FolE2/MptA"/>
</dbReference>
<comment type="catalytic activity">
    <reaction evidence="2">
        <text>GTP + H2O = 7,8-dihydroneopterin 3'-triphosphate + formate + H(+)</text>
        <dbReference type="Rhea" id="RHEA:17473"/>
        <dbReference type="ChEBI" id="CHEBI:15377"/>
        <dbReference type="ChEBI" id="CHEBI:15378"/>
        <dbReference type="ChEBI" id="CHEBI:15740"/>
        <dbReference type="ChEBI" id="CHEBI:37565"/>
        <dbReference type="ChEBI" id="CHEBI:58462"/>
        <dbReference type="EC" id="3.5.4.16"/>
    </reaction>
</comment>
<evidence type="ECO:0000256" key="1">
    <source>
        <dbReference type="ARBA" id="ARBA00022801"/>
    </source>
</evidence>
<dbReference type="Gene3D" id="3.10.270.10">
    <property type="entry name" value="Urate Oxidase"/>
    <property type="match status" value="1"/>
</dbReference>
<evidence type="ECO:0000313" key="4">
    <source>
        <dbReference type="Proteomes" id="UP001519345"/>
    </source>
</evidence>
<evidence type="ECO:0000313" key="3">
    <source>
        <dbReference type="EMBL" id="MBP1967948.1"/>
    </source>
</evidence>
<reference evidence="3 4" key="1">
    <citation type="submission" date="2021-03" db="EMBL/GenBank/DDBJ databases">
        <title>Genomic Encyclopedia of Type Strains, Phase IV (KMG-IV): sequencing the most valuable type-strain genomes for metagenomic binning, comparative biology and taxonomic classification.</title>
        <authorList>
            <person name="Goeker M."/>
        </authorList>
    </citation>
    <scope>NUCLEOTIDE SEQUENCE [LARGE SCALE GENOMIC DNA]</scope>
    <source>
        <strain evidence="3 4">DSM 25609</strain>
    </source>
</reference>
<sequence>MDKTTTFPIKKLPKKADRHKLFGSVNPLPKSKPVKKNDMADLQNTKKDFLFDIDAVGVANVKHPITILSNLKPTTQTSVGTIEFTSSLKNTSKGTNMSRFTQQLNDYYEKGFTVDIATLKNFTKELAERLDQEDATIKLAFPWFFERKAPASGLSGINHADVTIHVSYDSLHGYTVNTSLSGLITTLCPCSKEISEYSAHNQRGEITMETSLSDDFDETTSDWKELLLEAAESNASARLHPVLKRPDEKMVTEQAYENPRFVEDMVRLVAADLYEMPHVTAFKVSCRNEESIHLHDAIASVSYDKRNDEK</sequence>
<dbReference type="EC" id="3.5.4.16" evidence="2"/>
<dbReference type="Pfam" id="PF02649">
    <property type="entry name" value="GCHY-1"/>
    <property type="match status" value="1"/>
</dbReference>
<comment type="caution">
    <text evidence="3">The sequence shown here is derived from an EMBL/GenBank/DDBJ whole genome shotgun (WGS) entry which is preliminary data.</text>
</comment>
<comment type="function">
    <text evidence="2">Converts GTP to 7,8-dihydroneopterin triphosphate.</text>
</comment>
<feature type="site" description="May be catalytically important" evidence="2">
    <location>
        <position position="188"/>
    </location>
</feature>
<dbReference type="NCBIfam" id="NF010200">
    <property type="entry name" value="PRK13674.1-1"/>
    <property type="match status" value="1"/>
</dbReference>
<proteinExistence type="inferred from homology"/>
<comment type="pathway">
    <text evidence="2">Cofactor biosynthesis; 7,8-dihydroneopterin triphosphate biosynthesis; 7,8-dihydroneopterin triphosphate from GTP: step 1/1.</text>
</comment>
<organism evidence="3 4">
    <name type="scientific">Virgibacillus natechei</name>
    <dbReference type="NCBI Taxonomy" id="1216297"/>
    <lineage>
        <taxon>Bacteria</taxon>
        <taxon>Bacillati</taxon>
        <taxon>Bacillota</taxon>
        <taxon>Bacilli</taxon>
        <taxon>Bacillales</taxon>
        <taxon>Bacillaceae</taxon>
        <taxon>Virgibacillus</taxon>
    </lineage>
</organism>
<dbReference type="RefSeq" id="WP_209461198.1">
    <property type="nucleotide sequence ID" value="NZ_CP110224.1"/>
</dbReference>
<keyword evidence="4" id="KW-1185">Reference proteome</keyword>
<accession>A0ABS4IAL5</accession>